<evidence type="ECO:0000256" key="10">
    <source>
        <dbReference type="SAM" id="MobiDB-lite"/>
    </source>
</evidence>
<evidence type="ECO:0000256" key="2">
    <source>
        <dbReference type="ARBA" id="ARBA00010024"/>
    </source>
</evidence>
<dbReference type="SMART" id="SM00336">
    <property type="entry name" value="BBOX"/>
    <property type="match status" value="2"/>
</dbReference>
<comment type="subcellular location">
    <subcellularLocation>
        <location evidence="1 9">Nucleus</location>
    </subcellularLocation>
</comment>
<keyword evidence="5 8" id="KW-0863">Zinc-finger</keyword>
<evidence type="ECO:0000256" key="7">
    <source>
        <dbReference type="ARBA" id="ARBA00023242"/>
    </source>
</evidence>
<dbReference type="InterPro" id="IPR010402">
    <property type="entry name" value="CCT_domain"/>
</dbReference>
<keyword evidence="6" id="KW-0862">Zinc</keyword>
<feature type="compositionally biased region" description="Polar residues" evidence="10">
    <location>
        <begin position="282"/>
        <end position="292"/>
    </location>
</feature>
<dbReference type="AlphaFoldDB" id="A0A2P2J856"/>
<feature type="region of interest" description="Disordered" evidence="10">
    <location>
        <begin position="458"/>
        <end position="491"/>
    </location>
</feature>
<evidence type="ECO:0000256" key="4">
    <source>
        <dbReference type="ARBA" id="ARBA00022737"/>
    </source>
</evidence>
<organism evidence="13">
    <name type="scientific">Rhizophora mucronata</name>
    <name type="common">Asiatic mangrove</name>
    <dbReference type="NCBI Taxonomy" id="61149"/>
    <lineage>
        <taxon>Eukaryota</taxon>
        <taxon>Viridiplantae</taxon>
        <taxon>Streptophyta</taxon>
        <taxon>Embryophyta</taxon>
        <taxon>Tracheophyta</taxon>
        <taxon>Spermatophyta</taxon>
        <taxon>Magnoliopsida</taxon>
        <taxon>eudicotyledons</taxon>
        <taxon>Gunneridae</taxon>
        <taxon>Pentapetalae</taxon>
        <taxon>rosids</taxon>
        <taxon>fabids</taxon>
        <taxon>Malpighiales</taxon>
        <taxon>Rhizophoraceae</taxon>
        <taxon>Rhizophora</taxon>
    </lineage>
</organism>
<evidence type="ECO:0000256" key="6">
    <source>
        <dbReference type="ARBA" id="ARBA00022833"/>
    </source>
</evidence>
<dbReference type="Pfam" id="PF06203">
    <property type="entry name" value="CCT"/>
    <property type="match status" value="1"/>
</dbReference>
<dbReference type="InterPro" id="IPR000315">
    <property type="entry name" value="Znf_B-box"/>
</dbReference>
<evidence type="ECO:0000256" key="8">
    <source>
        <dbReference type="PROSITE-ProRule" id="PRU00024"/>
    </source>
</evidence>
<feature type="region of interest" description="Disordered" evidence="10">
    <location>
        <begin position="282"/>
        <end position="310"/>
    </location>
</feature>
<evidence type="ECO:0000256" key="9">
    <source>
        <dbReference type="PROSITE-ProRule" id="PRU00357"/>
    </source>
</evidence>
<evidence type="ECO:0000256" key="3">
    <source>
        <dbReference type="ARBA" id="ARBA00022723"/>
    </source>
</evidence>
<feature type="compositionally biased region" description="Basic residues" evidence="10">
    <location>
        <begin position="458"/>
        <end position="475"/>
    </location>
</feature>
<dbReference type="InterPro" id="IPR049808">
    <property type="entry name" value="CONSTANS-like_Bbox1"/>
</dbReference>
<evidence type="ECO:0000313" key="13">
    <source>
        <dbReference type="EMBL" id="MBW89662.1"/>
    </source>
</evidence>
<evidence type="ECO:0000256" key="5">
    <source>
        <dbReference type="ARBA" id="ARBA00022771"/>
    </source>
</evidence>
<accession>A0A2P2J856</accession>
<dbReference type="PANTHER" id="PTHR31717:SF45">
    <property type="entry name" value="ZINC FINGER PROTEIN CONSTANS-LIKE 14-RELATED"/>
    <property type="match status" value="1"/>
</dbReference>
<dbReference type="EMBL" id="GGEC01009179">
    <property type="protein sequence ID" value="MBW89662.1"/>
    <property type="molecule type" value="Transcribed_RNA"/>
</dbReference>
<proteinExistence type="inferred from homology"/>
<feature type="domain" description="B box-type" evidence="11">
    <location>
        <begin position="9"/>
        <end position="56"/>
    </location>
</feature>
<comment type="similarity">
    <text evidence="2">Belongs to the CONSTANS family.</text>
</comment>
<reference evidence="13" key="1">
    <citation type="submission" date="2018-02" db="EMBL/GenBank/DDBJ databases">
        <title>Rhizophora mucronata_Transcriptome.</title>
        <authorList>
            <person name="Meera S.P."/>
            <person name="Sreeshan A."/>
            <person name="Augustine A."/>
        </authorList>
    </citation>
    <scope>NUCLEOTIDE SEQUENCE</scope>
    <source>
        <tissue evidence="13">Leaf</tissue>
    </source>
</reference>
<keyword evidence="7 9" id="KW-0539">Nucleus</keyword>
<dbReference type="PANTHER" id="PTHR31717">
    <property type="entry name" value="ZINC FINGER PROTEIN CONSTANS-LIKE 10"/>
    <property type="match status" value="1"/>
</dbReference>
<sequence length="505" mass="55482">MVSRQQERKEGVPCDFCCEHMAVLYCRADSAKLCLFCDQHVHSANLLSRKHVRSQICDNCGTEPVAVRCDTDKLVLCQECDCDAHGSCSVSAAHDRTPVEGFSGCPSAPELASLWGFNLNTSKSHQSPPPPPPPLIRAAQAVDLMMQIDPWGFQSAGASSFQDLMVPNDNGIVLVNRNVNDGGEIYSVSKRQQSPNCGKYKQVLHKQLVELFKRDLMPTGDGGCDGEGENMVRAREMPSRSTWQGDMEGAVLGNGNVAVISTEVSADRGAAAAQQQRESFSSLLTLPSQLESKPSGRATGGDMPWNSGANKRGTQIWDFNLGQSRNHDEYSELEIGYGSNNGGFLMKHIDEFMGETSMMDAKVWGDIYQINCAIANEDMVSFGNNLHNPTASQGPATSESNKLHVARRTTGLNLGKHKGPSSCKDIHFMEQAILVGNESMVSAAGKKIDMEQLAHNRGHAMQRYKEKKKNRRYDKHIRYESRKARADTRKRVKGRFVKASEAPDG</sequence>
<dbReference type="PROSITE" id="PS51017">
    <property type="entry name" value="CCT"/>
    <property type="match status" value="1"/>
</dbReference>
<feature type="domain" description="CCT" evidence="12">
    <location>
        <begin position="457"/>
        <end position="499"/>
    </location>
</feature>
<feature type="domain" description="B box-type" evidence="11">
    <location>
        <begin position="52"/>
        <end position="99"/>
    </location>
</feature>
<evidence type="ECO:0000259" key="11">
    <source>
        <dbReference type="PROSITE" id="PS50119"/>
    </source>
</evidence>
<dbReference type="GO" id="GO:0006355">
    <property type="term" value="P:regulation of DNA-templated transcription"/>
    <property type="evidence" value="ECO:0007669"/>
    <property type="project" value="UniProtKB-ARBA"/>
</dbReference>
<dbReference type="PROSITE" id="PS50119">
    <property type="entry name" value="ZF_BBOX"/>
    <property type="match status" value="2"/>
</dbReference>
<feature type="compositionally biased region" description="Basic and acidic residues" evidence="10">
    <location>
        <begin position="476"/>
        <end position="489"/>
    </location>
</feature>
<evidence type="ECO:0000259" key="12">
    <source>
        <dbReference type="PROSITE" id="PS51017"/>
    </source>
</evidence>
<protein>
    <submittedName>
        <fullName evidence="13">Uncharacterized protein</fullName>
    </submittedName>
</protein>
<dbReference type="GO" id="GO:0005634">
    <property type="term" value="C:nucleus"/>
    <property type="evidence" value="ECO:0007669"/>
    <property type="project" value="UniProtKB-SubCell"/>
</dbReference>
<name>A0A2P2J856_RHIMU</name>
<keyword evidence="4" id="KW-0677">Repeat</keyword>
<evidence type="ECO:0000256" key="1">
    <source>
        <dbReference type="ARBA" id="ARBA00004123"/>
    </source>
</evidence>
<keyword evidence="3" id="KW-0479">Metal-binding</keyword>
<dbReference type="CDD" id="cd19821">
    <property type="entry name" value="Bbox1_BBX-like"/>
    <property type="match status" value="1"/>
</dbReference>
<dbReference type="GO" id="GO:0008270">
    <property type="term" value="F:zinc ion binding"/>
    <property type="evidence" value="ECO:0007669"/>
    <property type="project" value="UniProtKB-KW"/>
</dbReference>